<protein>
    <submittedName>
        <fullName evidence="1">Uncharacterized protein</fullName>
    </submittedName>
</protein>
<gene>
    <name evidence="1" type="ORF">AL072_33025</name>
</gene>
<sequence length="228" mass="26097">MFLFGIVSSRSTQNSISYKRHREIFLSDRRITLCAVLSRIAEMPWRVEHLAEPDAPSPPSSQEKHSVRIAPPLLPLRMTADAARPAEAGSGEERFVAQERANTAHRQALETLMTYLHRQGWECEFSSLIDATVEANDERMIFEIKSIADDGRNEVDQVRAALAQLLDYRFRYRDEVGFADSSLWAVLSRRPRLDWTTELLHHYGIRVLWIDAGEVQGADLSFLHPRNP</sequence>
<organism evidence="1 2">
    <name type="scientific">Azospirillum thiophilum</name>
    <dbReference type="NCBI Taxonomy" id="528244"/>
    <lineage>
        <taxon>Bacteria</taxon>
        <taxon>Pseudomonadati</taxon>
        <taxon>Pseudomonadota</taxon>
        <taxon>Alphaproteobacteria</taxon>
        <taxon>Rhodospirillales</taxon>
        <taxon>Azospirillaceae</taxon>
        <taxon>Azospirillum</taxon>
    </lineage>
</organism>
<reference evidence="2" key="1">
    <citation type="submission" date="2015-08" db="EMBL/GenBank/DDBJ databases">
        <title>Complete Genome Sequence of Azospirillum thiophilum BV-S.</title>
        <authorList>
            <person name="Fomenkov A."/>
            <person name="Vincze T."/>
            <person name="Grabovich M."/>
            <person name="Dubinina G."/>
            <person name="Orlova M."/>
            <person name="Belousova E."/>
            <person name="Roberts R.J."/>
        </authorList>
    </citation>
    <scope>NUCLEOTIDE SEQUENCE [LARGE SCALE GENOMIC DNA]</scope>
    <source>
        <strain evidence="2">BV-S</strain>
    </source>
</reference>
<dbReference type="KEGG" id="ati:AL072_33025"/>
<accession>A0AAC8W6J2</accession>
<name>A0AAC8W6J2_9PROT</name>
<keyword evidence="2" id="KW-1185">Reference proteome</keyword>
<reference evidence="1 2" key="2">
    <citation type="journal article" date="2016" name="Genome Announc.">
        <title>Complete Genome Sequence of a Strain of Azospirillum thiophilum Isolated from a Sulfide Spring.</title>
        <authorList>
            <person name="Fomenkov A."/>
            <person name="Vincze T."/>
            <person name="Grabovich M."/>
            <person name="Anton B.P."/>
            <person name="Dubinina G."/>
            <person name="Orlova M."/>
            <person name="Belousova E."/>
            <person name="Roberts R.J."/>
        </authorList>
    </citation>
    <scope>NUCLEOTIDE SEQUENCE [LARGE SCALE GENOMIC DNA]</scope>
    <source>
        <strain evidence="1 2">BV-S</strain>
    </source>
</reference>
<dbReference type="AlphaFoldDB" id="A0AAC8W6J2"/>
<dbReference type="Proteomes" id="UP000069935">
    <property type="component" value="Chromosome 8"/>
</dbReference>
<dbReference type="EMBL" id="CP012408">
    <property type="protein sequence ID" value="ALG75756.1"/>
    <property type="molecule type" value="Genomic_DNA"/>
</dbReference>
<proteinExistence type="predicted"/>
<evidence type="ECO:0000313" key="1">
    <source>
        <dbReference type="EMBL" id="ALG75756.1"/>
    </source>
</evidence>
<evidence type="ECO:0000313" key="2">
    <source>
        <dbReference type="Proteomes" id="UP000069935"/>
    </source>
</evidence>